<proteinExistence type="predicted"/>
<name>A0ABW8CFV6_9ACTN</name>
<dbReference type="RefSeq" id="WP_399656040.1">
    <property type="nucleotide sequence ID" value="NZ_JBITYG010000012.1"/>
</dbReference>
<comment type="caution">
    <text evidence="1">The sequence shown here is derived from an EMBL/GenBank/DDBJ whole genome shotgun (WGS) entry which is preliminary data.</text>
</comment>
<organism evidence="1 2">
    <name type="scientific">Streptomyces fildesensis</name>
    <dbReference type="NCBI Taxonomy" id="375757"/>
    <lineage>
        <taxon>Bacteria</taxon>
        <taxon>Bacillati</taxon>
        <taxon>Actinomycetota</taxon>
        <taxon>Actinomycetes</taxon>
        <taxon>Kitasatosporales</taxon>
        <taxon>Streptomycetaceae</taxon>
        <taxon>Streptomyces</taxon>
    </lineage>
</organism>
<dbReference type="PANTHER" id="PTHR38479:SF2">
    <property type="entry name" value="WINGED HELIX DNA-BINDING DOMAIN-CONTAINING PROTEIN"/>
    <property type="match status" value="1"/>
</dbReference>
<accession>A0ABW8CFV6</accession>
<protein>
    <submittedName>
        <fullName evidence="1">Winged helix DNA-binding domain-containing protein</fullName>
    </submittedName>
</protein>
<evidence type="ECO:0000313" key="2">
    <source>
        <dbReference type="Proteomes" id="UP001614394"/>
    </source>
</evidence>
<sequence>MPELTPAQVRSWRVRAQGLAGPRDGAGVVDAARRAGALQAQDAKACRLQVRARTSGLTAGDVDAACGAGDRSLVRTWLMRGTLHAVPAADVRWMTSLLGPRAAAAQRGRRLRLGLDEETCARALPALEKVLAGRPPMLRDDIVHGLGEFGLTLDPRSQAPAHLMLYAAATGLVCRGPETDSDKSTYVLREEWLDGVAGPDLSGTEALAALAERYVSAYGPSTDKDFAKWSGLPVGQARRGFEAAGEKLAEIAGPDGPLWVAAGTDAPRPPNPSVRLIGHFDPYLLGYHDRDLLLDPSFARLVATGGGFLTPCVLLDGEVVGVWRHERGDGGRLTVRVDPFRPPLDAVVARGIEAEVADLGRFLGVEADWDRA</sequence>
<dbReference type="PANTHER" id="PTHR38479">
    <property type="entry name" value="LMO0824 PROTEIN"/>
    <property type="match status" value="1"/>
</dbReference>
<evidence type="ECO:0000313" key="1">
    <source>
        <dbReference type="EMBL" id="MFI9105338.1"/>
    </source>
</evidence>
<dbReference type="GO" id="GO:0003677">
    <property type="term" value="F:DNA binding"/>
    <property type="evidence" value="ECO:0007669"/>
    <property type="project" value="UniProtKB-KW"/>
</dbReference>
<dbReference type="InterPro" id="IPR009351">
    <property type="entry name" value="AlkZ-like"/>
</dbReference>
<dbReference type="Proteomes" id="UP001614394">
    <property type="component" value="Unassembled WGS sequence"/>
</dbReference>
<dbReference type="EMBL" id="JBITYG010000012">
    <property type="protein sequence ID" value="MFI9105338.1"/>
    <property type="molecule type" value="Genomic_DNA"/>
</dbReference>
<reference evidence="1 2" key="1">
    <citation type="submission" date="2024-10" db="EMBL/GenBank/DDBJ databases">
        <title>The Natural Products Discovery Center: Release of the First 8490 Sequenced Strains for Exploring Actinobacteria Biosynthetic Diversity.</title>
        <authorList>
            <person name="Kalkreuter E."/>
            <person name="Kautsar S.A."/>
            <person name="Yang D."/>
            <person name="Bader C.D."/>
            <person name="Teijaro C.N."/>
            <person name="Fluegel L."/>
            <person name="Davis C.M."/>
            <person name="Simpson J.R."/>
            <person name="Lauterbach L."/>
            <person name="Steele A.D."/>
            <person name="Gui C."/>
            <person name="Meng S."/>
            <person name="Li G."/>
            <person name="Viehrig K."/>
            <person name="Ye F."/>
            <person name="Su P."/>
            <person name="Kiefer A.F."/>
            <person name="Nichols A."/>
            <person name="Cepeda A.J."/>
            <person name="Yan W."/>
            <person name="Fan B."/>
            <person name="Jiang Y."/>
            <person name="Adhikari A."/>
            <person name="Zheng C.-J."/>
            <person name="Schuster L."/>
            <person name="Cowan T.M."/>
            <person name="Smanski M.J."/>
            <person name="Chevrette M.G."/>
            <person name="De Carvalho L.P.S."/>
            <person name="Shen B."/>
        </authorList>
    </citation>
    <scope>NUCLEOTIDE SEQUENCE [LARGE SCALE GENOMIC DNA]</scope>
    <source>
        <strain evidence="1 2">NPDC053399</strain>
    </source>
</reference>
<keyword evidence="2" id="KW-1185">Reference proteome</keyword>
<keyword evidence="1" id="KW-0238">DNA-binding</keyword>
<dbReference type="Pfam" id="PF06224">
    <property type="entry name" value="AlkZ-like"/>
    <property type="match status" value="1"/>
</dbReference>
<gene>
    <name evidence="1" type="ORF">ACIGXA_32990</name>
</gene>